<dbReference type="Proteomes" id="UP001372834">
    <property type="component" value="Unassembled WGS sequence"/>
</dbReference>
<accession>A0AAN8PKM7</accession>
<gene>
    <name evidence="2" type="ORF">RUM43_009914</name>
</gene>
<evidence type="ECO:0000313" key="2">
    <source>
        <dbReference type="EMBL" id="KAK6636255.1"/>
    </source>
</evidence>
<feature type="compositionally biased region" description="Basic and acidic residues" evidence="1">
    <location>
        <begin position="33"/>
        <end position="44"/>
    </location>
</feature>
<name>A0AAN8PKM7_POLSC</name>
<organism evidence="2 3">
    <name type="scientific">Polyplax serrata</name>
    <name type="common">Common mouse louse</name>
    <dbReference type="NCBI Taxonomy" id="468196"/>
    <lineage>
        <taxon>Eukaryota</taxon>
        <taxon>Metazoa</taxon>
        <taxon>Ecdysozoa</taxon>
        <taxon>Arthropoda</taxon>
        <taxon>Hexapoda</taxon>
        <taxon>Insecta</taxon>
        <taxon>Pterygota</taxon>
        <taxon>Neoptera</taxon>
        <taxon>Paraneoptera</taxon>
        <taxon>Psocodea</taxon>
        <taxon>Troctomorpha</taxon>
        <taxon>Phthiraptera</taxon>
        <taxon>Anoplura</taxon>
        <taxon>Polyplacidae</taxon>
        <taxon>Polyplax</taxon>
    </lineage>
</organism>
<protein>
    <submittedName>
        <fullName evidence="2">Uncharacterized protein</fullName>
    </submittedName>
</protein>
<feature type="compositionally biased region" description="Basic and acidic residues" evidence="1">
    <location>
        <begin position="9"/>
        <end position="25"/>
    </location>
</feature>
<feature type="region of interest" description="Disordered" evidence="1">
    <location>
        <begin position="1"/>
        <end position="44"/>
    </location>
</feature>
<evidence type="ECO:0000313" key="3">
    <source>
        <dbReference type="Proteomes" id="UP001372834"/>
    </source>
</evidence>
<reference evidence="2 3" key="1">
    <citation type="submission" date="2023-10" db="EMBL/GenBank/DDBJ databases">
        <title>Genomes of two closely related lineages of the louse Polyplax serrata with different host specificities.</title>
        <authorList>
            <person name="Martinu J."/>
            <person name="Tarabai H."/>
            <person name="Stefka J."/>
            <person name="Hypsa V."/>
        </authorList>
    </citation>
    <scope>NUCLEOTIDE SEQUENCE [LARGE SCALE GENOMIC DNA]</scope>
    <source>
        <strain evidence="2">HR10_N</strain>
    </source>
</reference>
<dbReference type="EMBL" id="JAWJWE010000004">
    <property type="protein sequence ID" value="KAK6636255.1"/>
    <property type="molecule type" value="Genomic_DNA"/>
</dbReference>
<dbReference type="AlphaFoldDB" id="A0AAN8PKM7"/>
<sequence length="70" mass="7996">MLANLMPRDSQERGDLPKETAELPKTKRPNQRGCEKATATEKSRILEKGLNMRKKMFNSNSHDILSNPRS</sequence>
<proteinExistence type="predicted"/>
<evidence type="ECO:0000256" key="1">
    <source>
        <dbReference type="SAM" id="MobiDB-lite"/>
    </source>
</evidence>
<comment type="caution">
    <text evidence="2">The sequence shown here is derived from an EMBL/GenBank/DDBJ whole genome shotgun (WGS) entry which is preliminary data.</text>
</comment>